<dbReference type="Proteomes" id="UP000499080">
    <property type="component" value="Unassembled WGS sequence"/>
</dbReference>
<gene>
    <name evidence="1" type="ORF">AVEN_275123_1</name>
</gene>
<dbReference type="AlphaFoldDB" id="A0A4Y1ZUK9"/>
<keyword evidence="2" id="KW-1185">Reference proteome</keyword>
<accession>A0A4Y1ZUK9</accession>
<sequence>MKIVLWSSEHNCRSASNFGRKQKRKKPVYVLASVHVDMIAQKYNELDDEIRHVTLSPELQFLSNSGANPLTIYLSEYPCVC</sequence>
<evidence type="ECO:0000313" key="2">
    <source>
        <dbReference type="Proteomes" id="UP000499080"/>
    </source>
</evidence>
<reference evidence="1 2" key="1">
    <citation type="journal article" date="2019" name="Sci. Rep.">
        <title>Orb-weaving spider Araneus ventricosus genome elucidates the spidroin gene catalogue.</title>
        <authorList>
            <person name="Kono N."/>
            <person name="Nakamura H."/>
            <person name="Ohtoshi R."/>
            <person name="Moran D.A.P."/>
            <person name="Shinohara A."/>
            <person name="Yoshida Y."/>
            <person name="Fujiwara M."/>
            <person name="Mori M."/>
            <person name="Tomita M."/>
            <person name="Arakawa K."/>
        </authorList>
    </citation>
    <scope>NUCLEOTIDE SEQUENCE [LARGE SCALE GENOMIC DNA]</scope>
</reference>
<organism evidence="1 2">
    <name type="scientific">Araneus ventricosus</name>
    <name type="common">Orbweaver spider</name>
    <name type="synonym">Epeira ventricosa</name>
    <dbReference type="NCBI Taxonomy" id="182803"/>
    <lineage>
        <taxon>Eukaryota</taxon>
        <taxon>Metazoa</taxon>
        <taxon>Ecdysozoa</taxon>
        <taxon>Arthropoda</taxon>
        <taxon>Chelicerata</taxon>
        <taxon>Arachnida</taxon>
        <taxon>Araneae</taxon>
        <taxon>Araneomorphae</taxon>
        <taxon>Entelegynae</taxon>
        <taxon>Araneoidea</taxon>
        <taxon>Araneidae</taxon>
        <taxon>Araneus</taxon>
    </lineage>
</organism>
<proteinExistence type="predicted"/>
<name>A0A4Y1ZUK9_ARAVE</name>
<protein>
    <submittedName>
        <fullName evidence="1">Uncharacterized protein</fullName>
    </submittedName>
</protein>
<dbReference type="EMBL" id="BGPR01077631">
    <property type="protein sequence ID" value="GBL66612.1"/>
    <property type="molecule type" value="Genomic_DNA"/>
</dbReference>
<comment type="caution">
    <text evidence="1">The sequence shown here is derived from an EMBL/GenBank/DDBJ whole genome shotgun (WGS) entry which is preliminary data.</text>
</comment>
<evidence type="ECO:0000313" key="1">
    <source>
        <dbReference type="EMBL" id="GBL66612.1"/>
    </source>
</evidence>